<comment type="caution">
    <text evidence="23">The sequence shown here is derived from an EMBL/GenBank/DDBJ whole genome shotgun (WGS) entry which is preliminary data.</text>
</comment>
<evidence type="ECO:0000256" key="16">
    <source>
        <dbReference type="ARBA" id="ARBA00023201"/>
    </source>
</evidence>
<accession>A0A7J7ZJI8</accession>
<keyword evidence="24" id="KW-1185">Reference proteome</keyword>
<keyword evidence="13 22" id="KW-0472">Membrane</keyword>
<dbReference type="InterPro" id="IPR000402">
    <property type="entry name" value="Na/K_ATPase_sub_beta"/>
</dbReference>
<dbReference type="GO" id="GO:0016323">
    <property type="term" value="C:basolateral plasma membrane"/>
    <property type="evidence" value="ECO:0007669"/>
    <property type="project" value="UniProtKB-SubCell"/>
</dbReference>
<sequence>MTKKDKKSFQQSLAQWKLFLYNPTTGACLGRTAKSWGLISLFCLVFYGFLAALFTFTMWVMLQTLNDEVPKYRDQISSPGFTVFPKPVTALEYSFSVSEREFYKGYIEDLKKVLYFRSTEECQKLPGRSPL</sequence>
<evidence type="ECO:0000256" key="6">
    <source>
        <dbReference type="ARBA" id="ARBA00022607"/>
    </source>
</evidence>
<keyword evidence="15" id="KW-0325">Glycoprotein</keyword>
<feature type="transmembrane region" description="Helical" evidence="22">
    <location>
        <begin position="38"/>
        <end position="62"/>
    </location>
</feature>
<evidence type="ECO:0000256" key="5">
    <source>
        <dbReference type="ARBA" id="ARBA00022538"/>
    </source>
</evidence>
<evidence type="ECO:0000256" key="7">
    <source>
        <dbReference type="ARBA" id="ARBA00022692"/>
    </source>
</evidence>
<comment type="subunit">
    <text evidence="19">The sodium/potassium-transporting ATPase is composed of a catalytic alpha subunit, an auxiliary non-catalytic beta subunit and an additional regulatory subunit. Interacts with catalytic alpha subunit ATP12A.</text>
</comment>
<dbReference type="GO" id="GO:1990573">
    <property type="term" value="P:potassium ion import across plasma membrane"/>
    <property type="evidence" value="ECO:0007669"/>
    <property type="project" value="TreeGrafter"/>
</dbReference>
<dbReference type="InterPro" id="IPR038702">
    <property type="entry name" value="Na/K_ATPase_sub_beta_sf"/>
</dbReference>
<dbReference type="EMBL" id="JACAGB010000003">
    <property type="protein sequence ID" value="KAF6374279.1"/>
    <property type="molecule type" value="Genomic_DNA"/>
</dbReference>
<name>A0A7J7ZJI8_PIPKU</name>
<evidence type="ECO:0000256" key="12">
    <source>
        <dbReference type="ARBA" id="ARBA00023065"/>
    </source>
</evidence>
<keyword evidence="9" id="KW-0735">Signal-anchor</keyword>
<evidence type="ECO:0000256" key="3">
    <source>
        <dbReference type="ARBA" id="ARBA00022448"/>
    </source>
</evidence>
<evidence type="ECO:0000256" key="9">
    <source>
        <dbReference type="ARBA" id="ARBA00022968"/>
    </source>
</evidence>
<keyword evidence="16" id="KW-0739">Sodium transport</keyword>
<dbReference type="GO" id="GO:0030007">
    <property type="term" value="P:intracellular potassium ion homeostasis"/>
    <property type="evidence" value="ECO:0007669"/>
    <property type="project" value="TreeGrafter"/>
</dbReference>
<protein>
    <recommendedName>
        <fullName evidence="20">Sodium/potassium-transporting ATPase subunit beta-3</fullName>
    </recommendedName>
    <alternativeName>
        <fullName evidence="21">Sodium/potassium-dependent ATPase subunit beta-3</fullName>
    </alternativeName>
</protein>
<keyword evidence="12" id="KW-0406">Ion transport</keyword>
<organism evidence="23 24">
    <name type="scientific">Pipistrellus kuhlii</name>
    <name type="common">Kuhl's pipistrelle</name>
    <dbReference type="NCBI Taxonomy" id="59472"/>
    <lineage>
        <taxon>Eukaryota</taxon>
        <taxon>Metazoa</taxon>
        <taxon>Chordata</taxon>
        <taxon>Craniata</taxon>
        <taxon>Vertebrata</taxon>
        <taxon>Euteleostomi</taxon>
        <taxon>Mammalia</taxon>
        <taxon>Eutheria</taxon>
        <taxon>Laurasiatheria</taxon>
        <taxon>Chiroptera</taxon>
        <taxon>Yangochiroptera</taxon>
        <taxon>Vespertilionidae</taxon>
        <taxon>Pipistrellus</taxon>
    </lineage>
</organism>
<comment type="function">
    <text evidence="17">This is the non-catalytic component of the active enzyme, which catalyzes the hydrolysis of ATP coupled with the exchange of Na(+) and K(+) ions across the plasma membrane. The exact function of the beta-3 subunit is not known.</text>
</comment>
<comment type="subcellular location">
    <subcellularLocation>
        <location evidence="1">Apical cell membrane</location>
        <topology evidence="1">Single-pass type II membrane protein</topology>
    </subcellularLocation>
    <subcellularLocation>
        <location evidence="18">Basolateral cell membrane</location>
        <topology evidence="18">Single-pass type II membrane protein</topology>
    </subcellularLocation>
</comment>
<keyword evidence="14" id="KW-1015">Disulfide bond</keyword>
<evidence type="ECO:0000256" key="10">
    <source>
        <dbReference type="ARBA" id="ARBA00022989"/>
    </source>
</evidence>
<reference evidence="23 24" key="1">
    <citation type="journal article" date="2020" name="Nature">
        <title>Six reference-quality genomes reveal evolution of bat adaptations.</title>
        <authorList>
            <person name="Jebb D."/>
            <person name="Huang Z."/>
            <person name="Pippel M."/>
            <person name="Hughes G.M."/>
            <person name="Lavrichenko K."/>
            <person name="Devanna P."/>
            <person name="Winkler S."/>
            <person name="Jermiin L.S."/>
            <person name="Skirmuntt E.C."/>
            <person name="Katzourakis A."/>
            <person name="Burkitt-Gray L."/>
            <person name="Ray D.A."/>
            <person name="Sullivan K.A.M."/>
            <person name="Roscito J.G."/>
            <person name="Kirilenko B.M."/>
            <person name="Davalos L.M."/>
            <person name="Corthals A.P."/>
            <person name="Power M.L."/>
            <person name="Jones G."/>
            <person name="Ransome R.D."/>
            <person name="Dechmann D.K.N."/>
            <person name="Locatelli A.G."/>
            <person name="Puechmaille S.J."/>
            <person name="Fedrigo O."/>
            <person name="Jarvis E.D."/>
            <person name="Hiller M."/>
            <person name="Vernes S.C."/>
            <person name="Myers E.W."/>
            <person name="Teeling E.C."/>
        </authorList>
    </citation>
    <scope>NUCLEOTIDE SEQUENCE [LARGE SCALE GENOMIC DNA]</scope>
    <source>
        <strain evidence="23">MPipKuh1</strain>
        <tissue evidence="23">Flight muscle</tissue>
    </source>
</reference>
<evidence type="ECO:0000256" key="22">
    <source>
        <dbReference type="SAM" id="Phobius"/>
    </source>
</evidence>
<dbReference type="GO" id="GO:0001671">
    <property type="term" value="F:ATPase activator activity"/>
    <property type="evidence" value="ECO:0007669"/>
    <property type="project" value="TreeGrafter"/>
</dbReference>
<dbReference type="GO" id="GO:0016324">
    <property type="term" value="C:apical plasma membrane"/>
    <property type="evidence" value="ECO:0007669"/>
    <property type="project" value="UniProtKB-SubCell"/>
</dbReference>
<dbReference type="GO" id="GO:0036376">
    <property type="term" value="P:sodium ion export across plasma membrane"/>
    <property type="evidence" value="ECO:0007669"/>
    <property type="project" value="TreeGrafter"/>
</dbReference>
<evidence type="ECO:0000256" key="13">
    <source>
        <dbReference type="ARBA" id="ARBA00023136"/>
    </source>
</evidence>
<keyword evidence="5" id="KW-0633">Potassium transport</keyword>
<keyword evidence="6" id="KW-0740">Sodium/potassium transport</keyword>
<keyword evidence="11" id="KW-0915">Sodium</keyword>
<dbReference type="Pfam" id="PF00287">
    <property type="entry name" value="Na_K-ATPase"/>
    <property type="match status" value="1"/>
</dbReference>
<keyword evidence="8" id="KW-0630">Potassium</keyword>
<evidence type="ECO:0000256" key="2">
    <source>
        <dbReference type="ARBA" id="ARBA00005876"/>
    </source>
</evidence>
<dbReference type="PROSITE" id="PS00390">
    <property type="entry name" value="ATPASE_NA_K_BETA_1"/>
    <property type="match status" value="1"/>
</dbReference>
<dbReference type="PANTHER" id="PTHR11523">
    <property type="entry name" value="SODIUM/POTASSIUM-DEPENDENT ATPASE BETA SUBUNIT"/>
    <property type="match status" value="1"/>
</dbReference>
<evidence type="ECO:0000256" key="8">
    <source>
        <dbReference type="ARBA" id="ARBA00022958"/>
    </source>
</evidence>
<dbReference type="Proteomes" id="UP000558488">
    <property type="component" value="Unassembled WGS sequence"/>
</dbReference>
<keyword evidence="10 22" id="KW-1133">Transmembrane helix</keyword>
<dbReference type="Gene3D" id="2.60.40.1660">
    <property type="entry name" value="Na, k-atpase alpha subunit"/>
    <property type="match status" value="1"/>
</dbReference>
<dbReference type="PANTHER" id="PTHR11523:SF47">
    <property type="entry name" value="SODIUM_POTASSIUM-TRANSPORTING ATPASE SUBUNIT BETA-3"/>
    <property type="match status" value="1"/>
</dbReference>
<keyword evidence="7 22" id="KW-0812">Transmembrane</keyword>
<evidence type="ECO:0000256" key="20">
    <source>
        <dbReference type="ARBA" id="ARBA00041204"/>
    </source>
</evidence>
<evidence type="ECO:0000256" key="15">
    <source>
        <dbReference type="ARBA" id="ARBA00023180"/>
    </source>
</evidence>
<evidence type="ECO:0000256" key="17">
    <source>
        <dbReference type="ARBA" id="ARBA00037667"/>
    </source>
</evidence>
<evidence type="ECO:0000256" key="14">
    <source>
        <dbReference type="ARBA" id="ARBA00023157"/>
    </source>
</evidence>
<evidence type="ECO:0000256" key="11">
    <source>
        <dbReference type="ARBA" id="ARBA00023053"/>
    </source>
</evidence>
<evidence type="ECO:0000256" key="18">
    <source>
        <dbReference type="ARBA" id="ARBA00037810"/>
    </source>
</evidence>
<dbReference type="AlphaFoldDB" id="A0A7J7ZJI8"/>
<gene>
    <name evidence="23" type="ORF">mPipKuh1_009502</name>
</gene>
<evidence type="ECO:0000313" key="23">
    <source>
        <dbReference type="EMBL" id="KAF6374279.1"/>
    </source>
</evidence>
<dbReference type="GO" id="GO:0005890">
    <property type="term" value="C:sodium:potassium-exchanging ATPase complex"/>
    <property type="evidence" value="ECO:0007669"/>
    <property type="project" value="InterPro"/>
</dbReference>
<dbReference type="PROSITE" id="PS51257">
    <property type="entry name" value="PROKAR_LIPOPROTEIN"/>
    <property type="match status" value="1"/>
</dbReference>
<evidence type="ECO:0000256" key="19">
    <source>
        <dbReference type="ARBA" id="ARBA00038625"/>
    </source>
</evidence>
<evidence type="ECO:0000256" key="4">
    <source>
        <dbReference type="ARBA" id="ARBA00022475"/>
    </source>
</evidence>
<proteinExistence type="inferred from homology"/>
<keyword evidence="3" id="KW-0813">Transport</keyword>
<evidence type="ECO:0000256" key="21">
    <source>
        <dbReference type="ARBA" id="ARBA00041459"/>
    </source>
</evidence>
<evidence type="ECO:0000313" key="24">
    <source>
        <dbReference type="Proteomes" id="UP000558488"/>
    </source>
</evidence>
<keyword evidence="4" id="KW-1003">Cell membrane</keyword>
<evidence type="ECO:0000256" key="1">
    <source>
        <dbReference type="ARBA" id="ARBA00004655"/>
    </source>
</evidence>
<comment type="similarity">
    <text evidence="2">Belongs to the X(+)/potassium ATPases subunit beta family.</text>
</comment>
<dbReference type="GO" id="GO:0006883">
    <property type="term" value="P:intracellular sodium ion homeostasis"/>
    <property type="evidence" value="ECO:0007669"/>
    <property type="project" value="TreeGrafter"/>
</dbReference>